<dbReference type="SUPFAM" id="SSF47473">
    <property type="entry name" value="EF-hand"/>
    <property type="match status" value="1"/>
</dbReference>
<keyword evidence="4" id="KW-1185">Reference proteome</keyword>
<dbReference type="SMART" id="SM00054">
    <property type="entry name" value="EFh"/>
    <property type="match status" value="2"/>
</dbReference>
<dbReference type="Proteomes" id="UP000219167">
    <property type="component" value="Unassembled WGS sequence"/>
</dbReference>
<name>A0A285U1F4_9HYPH</name>
<feature type="signal peptide" evidence="1">
    <location>
        <begin position="1"/>
        <end position="24"/>
    </location>
</feature>
<proteinExistence type="predicted"/>
<organism evidence="3 4">
    <name type="scientific">Rhizobium subbaraonis</name>
    <dbReference type="NCBI Taxonomy" id="908946"/>
    <lineage>
        <taxon>Bacteria</taxon>
        <taxon>Pseudomonadati</taxon>
        <taxon>Pseudomonadota</taxon>
        <taxon>Alphaproteobacteria</taxon>
        <taxon>Hyphomicrobiales</taxon>
        <taxon>Rhizobiaceae</taxon>
        <taxon>Rhizobium/Agrobacterium group</taxon>
        <taxon>Rhizobium</taxon>
    </lineage>
</organism>
<evidence type="ECO:0000256" key="1">
    <source>
        <dbReference type="SAM" id="SignalP"/>
    </source>
</evidence>
<dbReference type="InterPro" id="IPR002048">
    <property type="entry name" value="EF_hand_dom"/>
</dbReference>
<dbReference type="OrthoDB" id="7366896at2"/>
<sequence length="120" mass="12623">MVPGKLTRMTVVAAILLSMGPVTAALAQSGTDATQAQGTQAEHGQMPGMAMGGRMQGMIGGMPMRGHMMKIMFAVADTDGDGGLSFEEVTAVHKRIFDSVDANDDGKVTLEEMQTFMQGQ</sequence>
<gene>
    <name evidence="3" type="ORF">SAMN05892877_101463</name>
</gene>
<dbReference type="Gene3D" id="1.10.238.10">
    <property type="entry name" value="EF-hand"/>
    <property type="match status" value="2"/>
</dbReference>
<dbReference type="PROSITE" id="PS50222">
    <property type="entry name" value="EF_HAND_2"/>
    <property type="match status" value="1"/>
</dbReference>
<evidence type="ECO:0000259" key="2">
    <source>
        <dbReference type="PROSITE" id="PS50222"/>
    </source>
</evidence>
<feature type="domain" description="EF-hand" evidence="2">
    <location>
        <begin position="88"/>
        <end position="120"/>
    </location>
</feature>
<dbReference type="CDD" id="cd00051">
    <property type="entry name" value="EFh"/>
    <property type="match status" value="1"/>
</dbReference>
<dbReference type="EMBL" id="OBQD01000001">
    <property type="protein sequence ID" value="SOC35652.1"/>
    <property type="molecule type" value="Genomic_DNA"/>
</dbReference>
<dbReference type="Pfam" id="PF13202">
    <property type="entry name" value="EF-hand_5"/>
    <property type="match status" value="2"/>
</dbReference>
<dbReference type="PROSITE" id="PS00018">
    <property type="entry name" value="EF_HAND_1"/>
    <property type="match status" value="1"/>
</dbReference>
<reference evidence="3 4" key="1">
    <citation type="submission" date="2017-08" db="EMBL/GenBank/DDBJ databases">
        <authorList>
            <person name="de Groot N.N."/>
        </authorList>
    </citation>
    <scope>NUCLEOTIDE SEQUENCE [LARGE SCALE GENOMIC DNA]</scope>
    <source>
        <strain evidence="3 4">JC85</strain>
    </source>
</reference>
<keyword evidence="1" id="KW-0732">Signal</keyword>
<accession>A0A285U1F4</accession>
<protein>
    <submittedName>
        <fullName evidence="3">EF hand domain-containing protein</fullName>
    </submittedName>
</protein>
<evidence type="ECO:0000313" key="3">
    <source>
        <dbReference type="EMBL" id="SOC35652.1"/>
    </source>
</evidence>
<dbReference type="GO" id="GO:0005509">
    <property type="term" value="F:calcium ion binding"/>
    <property type="evidence" value="ECO:0007669"/>
    <property type="project" value="InterPro"/>
</dbReference>
<dbReference type="InterPro" id="IPR011992">
    <property type="entry name" value="EF-hand-dom_pair"/>
</dbReference>
<feature type="chain" id="PRO_5012380054" evidence="1">
    <location>
        <begin position="25"/>
        <end position="120"/>
    </location>
</feature>
<dbReference type="InterPro" id="IPR018247">
    <property type="entry name" value="EF_Hand_1_Ca_BS"/>
</dbReference>
<evidence type="ECO:0000313" key="4">
    <source>
        <dbReference type="Proteomes" id="UP000219167"/>
    </source>
</evidence>
<dbReference type="AlphaFoldDB" id="A0A285U1F4"/>